<dbReference type="EMBL" id="MCGH01000003">
    <property type="protein sequence ID" value="ODM04578.1"/>
    <property type="molecule type" value="Genomic_DNA"/>
</dbReference>
<feature type="transmembrane region" description="Helical" evidence="7">
    <location>
        <begin position="116"/>
        <end position="136"/>
    </location>
</feature>
<keyword evidence="8" id="KW-0282">Flagellum</keyword>
<name>A0A1E3A784_9FIRM</name>
<dbReference type="PRINTS" id="PR00953">
    <property type="entry name" value="TYPE3IMRPROT"/>
</dbReference>
<evidence type="ECO:0000256" key="7">
    <source>
        <dbReference type="SAM" id="Phobius"/>
    </source>
</evidence>
<evidence type="ECO:0000313" key="10">
    <source>
        <dbReference type="Proteomes" id="UP000094067"/>
    </source>
</evidence>
<comment type="similarity">
    <text evidence="2">Belongs to the FliR/MopE/SpaR family.</text>
</comment>
<feature type="transmembrane region" description="Helical" evidence="7">
    <location>
        <begin position="75"/>
        <end position="95"/>
    </location>
</feature>
<dbReference type="Pfam" id="PF01311">
    <property type="entry name" value="Bac_export_1"/>
    <property type="match status" value="1"/>
</dbReference>
<evidence type="ECO:0000256" key="5">
    <source>
        <dbReference type="ARBA" id="ARBA00022989"/>
    </source>
</evidence>
<keyword evidence="8" id="KW-0966">Cell projection</keyword>
<dbReference type="InterPro" id="IPR002010">
    <property type="entry name" value="T3SS_IM_R"/>
</dbReference>
<keyword evidence="3" id="KW-1003">Cell membrane</keyword>
<dbReference type="GeneID" id="93301571"/>
<evidence type="ECO:0000256" key="6">
    <source>
        <dbReference type="ARBA" id="ARBA00023136"/>
    </source>
</evidence>
<gene>
    <name evidence="9" type="ORF">BEH84_04814</name>
    <name evidence="8" type="ORF">BEI61_05387</name>
</gene>
<dbReference type="EMBL" id="MCGI01000004">
    <property type="protein sequence ID" value="ODM10440.1"/>
    <property type="molecule type" value="Genomic_DNA"/>
</dbReference>
<feature type="transmembrane region" description="Helical" evidence="7">
    <location>
        <begin position="6"/>
        <end position="29"/>
    </location>
</feature>
<dbReference type="Proteomes" id="UP000095003">
    <property type="component" value="Unassembled WGS sequence"/>
</dbReference>
<evidence type="ECO:0000313" key="8">
    <source>
        <dbReference type="EMBL" id="ODM04578.1"/>
    </source>
</evidence>
<evidence type="ECO:0000313" key="9">
    <source>
        <dbReference type="EMBL" id="ODM10440.1"/>
    </source>
</evidence>
<sequence>MLTEIVVSLNLFLLVFARLGAMIFPSPVFGRKNVPMRIRAGLVLALTLLLVPVLNAGAVSALSGFDMVEGLVREILLGLIVGFVFQIFFFMIFVAGDMLDTVFGLAMGKVMDPGGGVQVSVLGQFLNVFFFLYFFATGSHRLMIKLFAYSFELIPAGAAAVSMEKAGPFVLALFHSVFVLAIRLTLPFVAAEFVLEAAMGVLMKLIPQIHIFVINLQVKIIAGILLMMLFAVPMGQFIDRYIGTLFEDVQKLLLQL</sequence>
<dbReference type="Proteomes" id="UP000094067">
    <property type="component" value="Unassembled WGS sequence"/>
</dbReference>
<evidence type="ECO:0000256" key="2">
    <source>
        <dbReference type="ARBA" id="ARBA00009772"/>
    </source>
</evidence>
<feature type="transmembrane region" description="Helical" evidence="7">
    <location>
        <begin position="41"/>
        <end position="63"/>
    </location>
</feature>
<organism evidence="8 10">
    <name type="scientific">Eisenbergiella tayi</name>
    <dbReference type="NCBI Taxonomy" id="1432052"/>
    <lineage>
        <taxon>Bacteria</taxon>
        <taxon>Bacillati</taxon>
        <taxon>Bacillota</taxon>
        <taxon>Clostridia</taxon>
        <taxon>Lachnospirales</taxon>
        <taxon>Lachnospiraceae</taxon>
        <taxon>Eisenbergiella</taxon>
    </lineage>
</organism>
<keyword evidence="8" id="KW-0969">Cilium</keyword>
<evidence type="ECO:0000256" key="1">
    <source>
        <dbReference type="ARBA" id="ARBA00004651"/>
    </source>
</evidence>
<evidence type="ECO:0000313" key="11">
    <source>
        <dbReference type="Proteomes" id="UP000095003"/>
    </source>
</evidence>
<dbReference type="GO" id="GO:0005886">
    <property type="term" value="C:plasma membrane"/>
    <property type="evidence" value="ECO:0007669"/>
    <property type="project" value="UniProtKB-SubCell"/>
</dbReference>
<feature type="transmembrane region" description="Helical" evidence="7">
    <location>
        <begin position="209"/>
        <end position="232"/>
    </location>
</feature>
<keyword evidence="5 7" id="KW-1133">Transmembrane helix</keyword>
<protein>
    <submittedName>
        <fullName evidence="8">Flagellar biosynthesis protein FliR</fullName>
    </submittedName>
</protein>
<dbReference type="PANTHER" id="PTHR30065:SF1">
    <property type="entry name" value="SURFACE PRESENTATION OF ANTIGENS PROTEIN SPAR"/>
    <property type="match status" value="1"/>
</dbReference>
<accession>A0A1E3A784</accession>
<dbReference type="PANTHER" id="PTHR30065">
    <property type="entry name" value="FLAGELLAR BIOSYNTHETIC PROTEIN FLIR"/>
    <property type="match status" value="1"/>
</dbReference>
<evidence type="ECO:0000256" key="4">
    <source>
        <dbReference type="ARBA" id="ARBA00022692"/>
    </source>
</evidence>
<keyword evidence="6 7" id="KW-0472">Membrane</keyword>
<comment type="caution">
    <text evidence="8">The sequence shown here is derived from an EMBL/GenBank/DDBJ whole genome shotgun (WGS) entry which is preliminary data.</text>
</comment>
<evidence type="ECO:0000256" key="3">
    <source>
        <dbReference type="ARBA" id="ARBA00022475"/>
    </source>
</evidence>
<dbReference type="RefSeq" id="WP_009250470.1">
    <property type="nucleotide sequence ID" value="NZ_CABMHK010000137.1"/>
</dbReference>
<dbReference type="GO" id="GO:0006605">
    <property type="term" value="P:protein targeting"/>
    <property type="evidence" value="ECO:0007669"/>
    <property type="project" value="InterPro"/>
</dbReference>
<feature type="transmembrane region" description="Helical" evidence="7">
    <location>
        <begin position="169"/>
        <end position="189"/>
    </location>
</feature>
<dbReference type="PATRIC" id="fig|1432052.3.peg.5340"/>
<dbReference type="AlphaFoldDB" id="A0A1E3A784"/>
<comment type="subcellular location">
    <subcellularLocation>
        <location evidence="1">Cell membrane</location>
        <topology evidence="1">Multi-pass membrane protein</topology>
    </subcellularLocation>
</comment>
<reference evidence="10 11" key="1">
    <citation type="submission" date="2016-07" db="EMBL/GenBank/DDBJ databases">
        <title>Characterization of isolates of Eisenbergiella tayi derived from blood cultures, using whole genome sequencing.</title>
        <authorList>
            <person name="Burdz T."/>
            <person name="Wiebe D."/>
            <person name="Huynh C."/>
            <person name="Bernard K."/>
        </authorList>
    </citation>
    <scope>NUCLEOTIDE SEQUENCE [LARGE SCALE GENOMIC DNA]</scope>
    <source>
        <strain evidence="8 10">NML 110608</strain>
        <strain evidence="9 11">NML 120489</strain>
    </source>
</reference>
<proteinExistence type="inferred from homology"/>
<keyword evidence="4 7" id="KW-0812">Transmembrane</keyword>